<dbReference type="Pfam" id="PF00005">
    <property type="entry name" value="ABC_tran"/>
    <property type="match status" value="1"/>
</dbReference>
<evidence type="ECO:0000256" key="4">
    <source>
        <dbReference type="ARBA" id="ARBA00022475"/>
    </source>
</evidence>
<dbReference type="Gene3D" id="3.40.50.300">
    <property type="entry name" value="P-loop containing nucleotide triphosphate hydrolases"/>
    <property type="match status" value="1"/>
</dbReference>
<dbReference type="AlphaFoldDB" id="A0A090T251"/>
<evidence type="ECO:0000256" key="5">
    <source>
        <dbReference type="ARBA" id="ARBA00022741"/>
    </source>
</evidence>
<keyword evidence="12" id="KW-1185">Reference proteome</keyword>
<reference evidence="11 12" key="1">
    <citation type="submission" date="2014-09" db="EMBL/GenBank/DDBJ databases">
        <title>Vibrio maritimus JCM 19240. (C210) whole genome shotgun sequence.</title>
        <authorList>
            <person name="Sawabe T."/>
            <person name="Meirelles P."/>
            <person name="Nakanishi M."/>
            <person name="Sayaka M."/>
            <person name="Hattori M."/>
            <person name="Ohkuma M."/>
        </authorList>
    </citation>
    <scope>NUCLEOTIDE SEQUENCE [LARGE SCALE GENOMIC DNA]</scope>
    <source>
        <strain evidence="11 12">JCM 19240</strain>
    </source>
</reference>
<protein>
    <recommendedName>
        <fullName evidence="8">ABC-type dipeptide transporter</fullName>
        <ecNumber evidence="8">7.4.2.9</ecNumber>
    </recommendedName>
</protein>
<name>A0A090T251_9VIBR</name>
<evidence type="ECO:0000256" key="2">
    <source>
        <dbReference type="ARBA" id="ARBA00005417"/>
    </source>
</evidence>
<dbReference type="PANTHER" id="PTHR43297:SF2">
    <property type="entry name" value="DIPEPTIDE TRANSPORT ATP-BINDING PROTEIN DPPD"/>
    <property type="match status" value="1"/>
</dbReference>
<dbReference type="EMBL" id="BBMT01000004">
    <property type="protein sequence ID" value="GAL34060.1"/>
    <property type="molecule type" value="Genomic_DNA"/>
</dbReference>
<comment type="similarity">
    <text evidence="2">Belongs to the ABC transporter superfamily.</text>
</comment>
<dbReference type="InterPro" id="IPR050388">
    <property type="entry name" value="ABC_Ni/Peptide_Import"/>
</dbReference>
<dbReference type="EC" id="7.4.2.9" evidence="8"/>
<dbReference type="InterPro" id="IPR003439">
    <property type="entry name" value="ABC_transporter-like_ATP-bd"/>
</dbReference>
<evidence type="ECO:0000256" key="8">
    <source>
        <dbReference type="ARBA" id="ARBA00038852"/>
    </source>
</evidence>
<keyword evidence="4" id="KW-1003">Cell membrane</keyword>
<comment type="catalytic activity">
    <reaction evidence="9">
        <text>a dipeptide(out) + ATP + H2O = a dipeptide(in) + ADP + phosphate + H(+)</text>
        <dbReference type="Rhea" id="RHEA:23120"/>
        <dbReference type="ChEBI" id="CHEBI:15377"/>
        <dbReference type="ChEBI" id="CHEBI:15378"/>
        <dbReference type="ChEBI" id="CHEBI:30616"/>
        <dbReference type="ChEBI" id="CHEBI:43474"/>
        <dbReference type="ChEBI" id="CHEBI:90799"/>
        <dbReference type="ChEBI" id="CHEBI:456216"/>
        <dbReference type="EC" id="7.4.2.9"/>
    </reaction>
</comment>
<organism evidence="11 12">
    <name type="scientific">Vibrio maritimus</name>
    <dbReference type="NCBI Taxonomy" id="990268"/>
    <lineage>
        <taxon>Bacteria</taxon>
        <taxon>Pseudomonadati</taxon>
        <taxon>Pseudomonadota</taxon>
        <taxon>Gammaproteobacteria</taxon>
        <taxon>Vibrionales</taxon>
        <taxon>Vibrionaceae</taxon>
        <taxon>Vibrio</taxon>
    </lineage>
</organism>
<dbReference type="GO" id="GO:0016887">
    <property type="term" value="F:ATP hydrolysis activity"/>
    <property type="evidence" value="ECO:0007669"/>
    <property type="project" value="InterPro"/>
</dbReference>
<dbReference type="InterPro" id="IPR013563">
    <property type="entry name" value="Oligopep_ABC_C"/>
</dbReference>
<dbReference type="InterPro" id="IPR017871">
    <property type="entry name" value="ABC_transporter-like_CS"/>
</dbReference>
<comment type="subcellular location">
    <subcellularLocation>
        <location evidence="1">Cell inner membrane</location>
        <topology evidence="1">Peripheral membrane protein</topology>
    </subcellularLocation>
</comment>
<dbReference type="PROSITE" id="PS50893">
    <property type="entry name" value="ABC_TRANSPORTER_2"/>
    <property type="match status" value="1"/>
</dbReference>
<dbReference type="Proteomes" id="UP000029224">
    <property type="component" value="Unassembled WGS sequence"/>
</dbReference>
<dbReference type="GO" id="GO:0015833">
    <property type="term" value="P:peptide transport"/>
    <property type="evidence" value="ECO:0007669"/>
    <property type="project" value="InterPro"/>
</dbReference>
<reference evidence="11 12" key="2">
    <citation type="submission" date="2014-09" db="EMBL/GenBank/DDBJ databases">
        <authorList>
            <consortium name="NBRP consortium"/>
            <person name="Sawabe T."/>
            <person name="Meirelles P."/>
            <person name="Nakanishi M."/>
            <person name="Sayaka M."/>
            <person name="Hattori M."/>
            <person name="Ohkuma M."/>
        </authorList>
    </citation>
    <scope>NUCLEOTIDE SEQUENCE [LARGE SCALE GENOMIC DNA]</scope>
    <source>
        <strain evidence="11 12">JCM 19240</strain>
    </source>
</reference>
<evidence type="ECO:0000256" key="1">
    <source>
        <dbReference type="ARBA" id="ARBA00004417"/>
    </source>
</evidence>
<dbReference type="NCBIfam" id="TIGR01727">
    <property type="entry name" value="oligo_HPY"/>
    <property type="match status" value="1"/>
</dbReference>
<keyword evidence="7" id="KW-0472">Membrane</keyword>
<dbReference type="PANTHER" id="PTHR43297">
    <property type="entry name" value="OLIGOPEPTIDE TRANSPORT ATP-BINDING PROTEIN APPD"/>
    <property type="match status" value="1"/>
</dbReference>
<dbReference type="SUPFAM" id="SSF52540">
    <property type="entry name" value="P-loop containing nucleoside triphosphate hydrolases"/>
    <property type="match status" value="1"/>
</dbReference>
<evidence type="ECO:0000256" key="7">
    <source>
        <dbReference type="ARBA" id="ARBA00023136"/>
    </source>
</evidence>
<comment type="caution">
    <text evidence="11">The sequence shown here is derived from an EMBL/GenBank/DDBJ whole genome shotgun (WGS) entry which is preliminary data.</text>
</comment>
<gene>
    <name evidence="11" type="ORF">JCM19240_968</name>
</gene>
<accession>A0A090T251</accession>
<proteinExistence type="inferred from homology"/>
<evidence type="ECO:0000256" key="6">
    <source>
        <dbReference type="ARBA" id="ARBA00022840"/>
    </source>
</evidence>
<dbReference type="GO" id="GO:0005524">
    <property type="term" value="F:ATP binding"/>
    <property type="evidence" value="ECO:0007669"/>
    <property type="project" value="UniProtKB-KW"/>
</dbReference>
<evidence type="ECO:0000256" key="9">
    <source>
        <dbReference type="ARBA" id="ARBA00047356"/>
    </source>
</evidence>
<dbReference type="InterPro" id="IPR027417">
    <property type="entry name" value="P-loop_NTPase"/>
</dbReference>
<dbReference type="FunFam" id="3.40.50.300:FF:000016">
    <property type="entry name" value="Oligopeptide ABC transporter ATP-binding component"/>
    <property type="match status" value="1"/>
</dbReference>
<evidence type="ECO:0000313" key="11">
    <source>
        <dbReference type="EMBL" id="GAL34060.1"/>
    </source>
</evidence>
<keyword evidence="3" id="KW-0813">Transport</keyword>
<evidence type="ECO:0000259" key="10">
    <source>
        <dbReference type="PROSITE" id="PS50893"/>
    </source>
</evidence>
<dbReference type="SMART" id="SM00382">
    <property type="entry name" value="AAA"/>
    <property type="match status" value="1"/>
</dbReference>
<evidence type="ECO:0000313" key="12">
    <source>
        <dbReference type="Proteomes" id="UP000029224"/>
    </source>
</evidence>
<evidence type="ECO:0000256" key="3">
    <source>
        <dbReference type="ARBA" id="ARBA00022448"/>
    </source>
</evidence>
<dbReference type="PROSITE" id="PS00211">
    <property type="entry name" value="ABC_TRANSPORTER_1"/>
    <property type="match status" value="1"/>
</dbReference>
<dbReference type="Pfam" id="PF08352">
    <property type="entry name" value="oligo_HPY"/>
    <property type="match status" value="1"/>
</dbReference>
<keyword evidence="6" id="KW-0067">ATP-binding</keyword>
<sequence>MNKHRNRQAVSIFKNEVSMNEVILDVRNMSVALGPHFAVKDVSFQIKPGEILGVVGESGCGKSLTSLAIMGLLDKSLTLSGDIRFGGRNLVGLGEKQYQHIRGEGIGMIFQEPMTALNPVMKVGDQIAEMFIIHENSSPKEARDRAIEMLKQVHIPYPEKRANAYPHELSGGMRQRVMIAMALACKPKVLIADEPTTALDVTVQAQVLDLLEELRETTGTAIQFISHSLGVVSQISDRVMVMYAGRVVEIADVNEIFDNPQHPYTQALLDTIPRVGVDVDRLPAIPGSVPPLDQRSEDYSFRDRCPELYDSYLQKAEKRNHQKQATKALNQIRSYNSPCFVSKEARPNDFARSQ</sequence>
<dbReference type="GO" id="GO:0055085">
    <property type="term" value="P:transmembrane transport"/>
    <property type="evidence" value="ECO:0007669"/>
    <property type="project" value="UniProtKB-ARBA"/>
</dbReference>
<dbReference type="GO" id="GO:0005886">
    <property type="term" value="C:plasma membrane"/>
    <property type="evidence" value="ECO:0007669"/>
    <property type="project" value="UniProtKB-SubCell"/>
</dbReference>
<keyword evidence="5" id="KW-0547">Nucleotide-binding</keyword>
<dbReference type="CDD" id="cd03257">
    <property type="entry name" value="ABC_NikE_OppD_transporters"/>
    <property type="match status" value="1"/>
</dbReference>
<dbReference type="InterPro" id="IPR003593">
    <property type="entry name" value="AAA+_ATPase"/>
</dbReference>
<feature type="domain" description="ABC transporter" evidence="10">
    <location>
        <begin position="24"/>
        <end position="269"/>
    </location>
</feature>